<evidence type="ECO:0000259" key="3">
    <source>
        <dbReference type="PROSITE" id="PS51204"/>
    </source>
</evidence>
<comment type="caution">
    <text evidence="4">The sequence shown here is derived from an EMBL/GenBank/DDBJ whole genome shotgun (WGS) entry which is preliminary data.</text>
</comment>
<feature type="domain" description="HSA" evidence="3">
    <location>
        <begin position="139"/>
        <end position="223"/>
    </location>
</feature>
<dbReference type="PROSITE" id="PS51204">
    <property type="entry name" value="HSA"/>
    <property type="match status" value="1"/>
</dbReference>
<keyword evidence="5" id="KW-1185">Reference proteome</keyword>
<dbReference type="Pfam" id="PF07529">
    <property type="entry name" value="HSA"/>
    <property type="match status" value="1"/>
</dbReference>
<dbReference type="GO" id="GO:0035267">
    <property type="term" value="C:NuA4 histone acetyltransferase complex"/>
    <property type="evidence" value="ECO:0007669"/>
    <property type="project" value="TreeGrafter"/>
</dbReference>
<name>A0A9W8GNT3_9FUNG</name>
<dbReference type="GO" id="GO:0006281">
    <property type="term" value="P:DNA repair"/>
    <property type="evidence" value="ECO:0007669"/>
    <property type="project" value="TreeGrafter"/>
</dbReference>
<dbReference type="GO" id="GO:0005634">
    <property type="term" value="C:nucleus"/>
    <property type="evidence" value="ECO:0007669"/>
    <property type="project" value="UniProtKB-SubCell"/>
</dbReference>
<dbReference type="GO" id="GO:0003682">
    <property type="term" value="F:chromatin binding"/>
    <property type="evidence" value="ECO:0007669"/>
    <property type="project" value="TreeGrafter"/>
</dbReference>
<evidence type="ECO:0000313" key="5">
    <source>
        <dbReference type="Proteomes" id="UP001140011"/>
    </source>
</evidence>
<dbReference type="PANTHER" id="PTHR46459">
    <property type="entry name" value="E1A-BINDING PROTEIN P400-RELATED"/>
    <property type="match status" value="1"/>
</dbReference>
<reference evidence="4" key="1">
    <citation type="submission" date="2022-07" db="EMBL/GenBank/DDBJ databases">
        <title>Phylogenomic reconstructions and comparative analyses of Kickxellomycotina fungi.</title>
        <authorList>
            <person name="Reynolds N.K."/>
            <person name="Stajich J.E."/>
            <person name="Barry K."/>
            <person name="Grigoriev I.V."/>
            <person name="Crous P."/>
            <person name="Smith M.E."/>
        </authorList>
    </citation>
    <scope>NUCLEOTIDE SEQUENCE</scope>
    <source>
        <strain evidence="4">BCRC 34297</strain>
    </source>
</reference>
<dbReference type="InterPro" id="IPR014012">
    <property type="entry name" value="HSA_dom"/>
</dbReference>
<protein>
    <submittedName>
        <fullName evidence="4">Chromatin modification- protein VID21</fullName>
    </submittedName>
</protein>
<keyword evidence="2" id="KW-0539">Nucleus</keyword>
<dbReference type="Proteomes" id="UP001140011">
    <property type="component" value="Unassembled WGS sequence"/>
</dbReference>
<evidence type="ECO:0000256" key="2">
    <source>
        <dbReference type="ARBA" id="ARBA00023242"/>
    </source>
</evidence>
<dbReference type="AlphaFoldDB" id="A0A9W8GNT3"/>
<evidence type="ECO:0000313" key="4">
    <source>
        <dbReference type="EMBL" id="KAJ2742505.1"/>
    </source>
</evidence>
<accession>A0A9W8GNT3</accession>
<evidence type="ECO:0000256" key="1">
    <source>
        <dbReference type="ARBA" id="ARBA00004123"/>
    </source>
</evidence>
<organism evidence="4 5">
    <name type="scientific">Coemansia pectinata</name>
    <dbReference type="NCBI Taxonomy" id="1052879"/>
    <lineage>
        <taxon>Eukaryota</taxon>
        <taxon>Fungi</taxon>
        <taxon>Fungi incertae sedis</taxon>
        <taxon>Zoopagomycota</taxon>
        <taxon>Kickxellomycotina</taxon>
        <taxon>Kickxellomycetes</taxon>
        <taxon>Kickxellales</taxon>
        <taxon>Kickxellaceae</taxon>
        <taxon>Coemansia</taxon>
    </lineage>
</organism>
<dbReference type="PANTHER" id="PTHR46459:SF1">
    <property type="entry name" value="E1A-BINDING PROTEIN P400"/>
    <property type="match status" value="1"/>
</dbReference>
<dbReference type="SMART" id="SM00573">
    <property type="entry name" value="HSA"/>
    <property type="match status" value="1"/>
</dbReference>
<feature type="non-terminal residue" evidence="4">
    <location>
        <position position="401"/>
    </location>
</feature>
<comment type="subcellular location">
    <subcellularLocation>
        <location evidence="1">Nucleus</location>
    </subcellularLocation>
</comment>
<sequence>MEVDSEHIHMRQAQPDVVYEIDSAALVHPDDIIFLSQLGPVPTAEVVAKCAVKSAELPTHNMAGHSYQEQIDDINARSSNMHNWMLRAQEQPLYGVVSDTSKLVSTKDWDTVRDELIRVRVMERIEELKEKGKWSFWQPRKHRAPPRGKVHWDYLLEEMAWMHADFAEERKLRVEMARLLASWVMDYHHAVDKSHYVVAARRYVLPDDFICRDVPQHSEELPSDAPTDAKEIAFVDPDKVPLSCARSISRSSSHISEANQQLLDGLGDYEVSADAEANNLAAVPSAELIRPDPVAENGEDADVPVAGESASVPLTKGDAASHLESALIDKEADLSSTPAPIEGATKKLVTEMLVAKGGAAPVYEDRVVPSDSGALESTLSIYQILAQIPQSEYIEDILGDS</sequence>
<proteinExistence type="predicted"/>
<gene>
    <name evidence="4" type="primary">EAF1</name>
    <name evidence="4" type="ORF">GGI19_006810</name>
</gene>
<dbReference type="OrthoDB" id="5364245at2759"/>
<dbReference type="EMBL" id="JANBUH010001805">
    <property type="protein sequence ID" value="KAJ2742505.1"/>
    <property type="molecule type" value="Genomic_DNA"/>
</dbReference>